<dbReference type="InterPro" id="IPR036412">
    <property type="entry name" value="HAD-like_sf"/>
</dbReference>
<keyword evidence="2" id="KW-1185">Reference proteome</keyword>
<dbReference type="InterPro" id="IPR023214">
    <property type="entry name" value="HAD_sf"/>
</dbReference>
<dbReference type="PANTHER" id="PTHR47829">
    <property type="entry name" value="HYDROLASE, PUTATIVE (AFU_ORTHOLOGUE AFUA_1G12880)-RELATED"/>
    <property type="match status" value="1"/>
</dbReference>
<dbReference type="PANTHER" id="PTHR47829:SF1">
    <property type="entry name" value="HAD FAMILY PHOSPHATASE"/>
    <property type="match status" value="1"/>
</dbReference>
<dbReference type="SFLD" id="SFLDG01129">
    <property type="entry name" value="C1.5:_HAD__Beta-PGM__Phosphata"/>
    <property type="match status" value="1"/>
</dbReference>
<organism evidence="1 2">
    <name type="scientific">Sphaerisporangium krabiense</name>
    <dbReference type="NCBI Taxonomy" id="763782"/>
    <lineage>
        <taxon>Bacteria</taxon>
        <taxon>Bacillati</taxon>
        <taxon>Actinomycetota</taxon>
        <taxon>Actinomycetes</taxon>
        <taxon>Streptosporangiales</taxon>
        <taxon>Streptosporangiaceae</taxon>
        <taxon>Sphaerisporangium</taxon>
    </lineage>
</organism>
<evidence type="ECO:0000313" key="1">
    <source>
        <dbReference type="EMBL" id="MBB5628429.1"/>
    </source>
</evidence>
<dbReference type="Gene3D" id="3.40.50.1000">
    <property type="entry name" value="HAD superfamily/HAD-like"/>
    <property type="match status" value="1"/>
</dbReference>
<keyword evidence="1" id="KW-0378">Hydrolase</keyword>
<dbReference type="Proteomes" id="UP000588112">
    <property type="component" value="Unassembled WGS sequence"/>
</dbReference>
<dbReference type="SUPFAM" id="SSF56784">
    <property type="entry name" value="HAD-like"/>
    <property type="match status" value="1"/>
</dbReference>
<dbReference type="NCBIfam" id="TIGR01549">
    <property type="entry name" value="HAD-SF-IA-v1"/>
    <property type="match status" value="1"/>
</dbReference>
<dbReference type="InterPro" id="IPR006439">
    <property type="entry name" value="HAD-SF_hydro_IA"/>
</dbReference>
<dbReference type="AlphaFoldDB" id="A0A7W8Z6T9"/>
<proteinExistence type="predicted"/>
<dbReference type="GO" id="GO:0016787">
    <property type="term" value="F:hydrolase activity"/>
    <property type="evidence" value="ECO:0007669"/>
    <property type="project" value="UniProtKB-KW"/>
</dbReference>
<sequence length="216" mass="24557">MPNSRYRALLFDYGGTLTLPAKDVFAAFAAAELLDLVHFTELMREWTERPVLDGKYTPIQLLERGQMSIPEFERLFAAEIRTTDGHVVEPKGLVSRFHASVQMDHAMEDLLVRARRHGVHTAVLSNSWNFDYDARDWWELFDTVVVSGTVGMRKPEPEIYTYTAELIGVLPEQCIHVDDNEANVRGAELAGMIGIHHRSAEQAGRMIYELMGWPPD</sequence>
<dbReference type="NCBIfam" id="TIGR01509">
    <property type="entry name" value="HAD-SF-IA-v3"/>
    <property type="match status" value="1"/>
</dbReference>
<accession>A0A7W8Z6T9</accession>
<dbReference type="CDD" id="cd02603">
    <property type="entry name" value="HAD_sEH-N_like"/>
    <property type="match status" value="1"/>
</dbReference>
<dbReference type="SFLD" id="SFLDS00003">
    <property type="entry name" value="Haloacid_Dehalogenase"/>
    <property type="match status" value="1"/>
</dbReference>
<dbReference type="InterPro" id="IPR052898">
    <property type="entry name" value="ACAD10-like"/>
</dbReference>
<dbReference type="RefSeq" id="WP_184612947.1">
    <property type="nucleotide sequence ID" value="NZ_BOOS01000070.1"/>
</dbReference>
<dbReference type="Pfam" id="PF00702">
    <property type="entry name" value="Hydrolase"/>
    <property type="match status" value="1"/>
</dbReference>
<name>A0A7W8Z6T9_9ACTN</name>
<dbReference type="EMBL" id="JACHBR010000001">
    <property type="protein sequence ID" value="MBB5628429.1"/>
    <property type="molecule type" value="Genomic_DNA"/>
</dbReference>
<protein>
    <submittedName>
        <fullName evidence="1">Epoxide hydrolase-like predicted phosphatase</fullName>
    </submittedName>
</protein>
<dbReference type="PRINTS" id="PR00413">
    <property type="entry name" value="HADHALOGNASE"/>
</dbReference>
<gene>
    <name evidence="1" type="ORF">BJ981_004128</name>
</gene>
<evidence type="ECO:0000313" key="2">
    <source>
        <dbReference type="Proteomes" id="UP000588112"/>
    </source>
</evidence>
<comment type="caution">
    <text evidence="1">The sequence shown here is derived from an EMBL/GenBank/DDBJ whole genome shotgun (WGS) entry which is preliminary data.</text>
</comment>
<reference evidence="1 2" key="1">
    <citation type="submission" date="2020-08" db="EMBL/GenBank/DDBJ databases">
        <title>Sequencing the genomes of 1000 actinobacteria strains.</title>
        <authorList>
            <person name="Klenk H.-P."/>
        </authorList>
    </citation>
    <scope>NUCLEOTIDE SEQUENCE [LARGE SCALE GENOMIC DNA]</scope>
    <source>
        <strain evidence="1 2">DSM 45790</strain>
    </source>
</reference>